<reference evidence="2" key="1">
    <citation type="journal article" date="2025" name="Foods">
        <title>Unveiling the Microbial Signatures of Arabica Coffee Cherries: Insights into Ripeness Specific Diversity, Functional Traits, and Implications for Quality and Safety.</title>
        <authorList>
            <consortium name="RefSeq"/>
            <person name="Tenea G.N."/>
            <person name="Cifuentes V."/>
            <person name="Reyes P."/>
            <person name="Cevallos-Vallejos M."/>
        </authorList>
    </citation>
    <scope>NUCLEOTIDE SEQUENCE [LARGE SCALE GENOMIC DNA]</scope>
</reference>
<dbReference type="RefSeq" id="XP_027069470.1">
    <property type="nucleotide sequence ID" value="XM_027213669.1"/>
</dbReference>
<evidence type="ECO:0000259" key="1">
    <source>
        <dbReference type="Pfam" id="PF08387"/>
    </source>
</evidence>
<evidence type="ECO:0000313" key="2">
    <source>
        <dbReference type="Proteomes" id="UP001652660"/>
    </source>
</evidence>
<dbReference type="InterPro" id="IPR032675">
    <property type="entry name" value="LRR_dom_sf"/>
</dbReference>
<keyword evidence="2" id="KW-1185">Reference proteome</keyword>
<dbReference type="Pfam" id="PF08387">
    <property type="entry name" value="FBD"/>
    <property type="match status" value="1"/>
</dbReference>
<name>A0A6P6SUJ7_COFAR</name>
<gene>
    <name evidence="3" type="primary">LOC113694794</name>
</gene>
<dbReference type="OrthoDB" id="1900471at2759"/>
<accession>A0A6P6SUJ7</accession>
<reference evidence="3" key="2">
    <citation type="submission" date="2025-08" db="UniProtKB">
        <authorList>
            <consortium name="RefSeq"/>
        </authorList>
    </citation>
    <scope>IDENTIFICATION</scope>
    <source>
        <tissue evidence="3">Leaves</tissue>
    </source>
</reference>
<dbReference type="InterPro" id="IPR050232">
    <property type="entry name" value="FBL13/AtMIF1-like"/>
</dbReference>
<organism evidence="2 3">
    <name type="scientific">Coffea arabica</name>
    <name type="common">Arabian coffee</name>
    <dbReference type="NCBI Taxonomy" id="13443"/>
    <lineage>
        <taxon>Eukaryota</taxon>
        <taxon>Viridiplantae</taxon>
        <taxon>Streptophyta</taxon>
        <taxon>Embryophyta</taxon>
        <taxon>Tracheophyta</taxon>
        <taxon>Spermatophyta</taxon>
        <taxon>Magnoliopsida</taxon>
        <taxon>eudicotyledons</taxon>
        <taxon>Gunneridae</taxon>
        <taxon>Pentapetalae</taxon>
        <taxon>asterids</taxon>
        <taxon>lamiids</taxon>
        <taxon>Gentianales</taxon>
        <taxon>Rubiaceae</taxon>
        <taxon>Ixoroideae</taxon>
        <taxon>Gardenieae complex</taxon>
        <taxon>Bertiereae - Coffeeae clade</taxon>
        <taxon>Coffeeae</taxon>
        <taxon>Coffea</taxon>
    </lineage>
</organism>
<evidence type="ECO:0000313" key="3">
    <source>
        <dbReference type="RefSeq" id="XP_027069470.1"/>
    </source>
</evidence>
<dbReference type="SUPFAM" id="SSF52058">
    <property type="entry name" value="L domain-like"/>
    <property type="match status" value="1"/>
</dbReference>
<dbReference type="AlphaFoldDB" id="A0A6P6SUJ7"/>
<proteinExistence type="predicted"/>
<dbReference type="Proteomes" id="UP001652660">
    <property type="component" value="Chromosome 5e"/>
</dbReference>
<protein>
    <submittedName>
        <fullName evidence="3">F-box/LRR-repeat protein At4g14096-like</fullName>
    </submittedName>
</protein>
<dbReference type="Gene3D" id="3.80.10.10">
    <property type="entry name" value="Ribonuclease Inhibitor"/>
    <property type="match status" value="1"/>
</dbReference>
<feature type="domain" description="FBD" evidence="1">
    <location>
        <begin position="261"/>
        <end position="299"/>
    </location>
</feature>
<sequence>MLWESYSVSEFRLHSQNISTSYLASVWISFMLWRDIQVLDIAIGLGENENSAVLPSEIFWCKTLVVLKLCGGALVKFPNIFCLPKLKVLHIELLKVGGSDTSLRDGQGRVVDPEDAWTNAVRPRIYKVGSVEISIPSLEKLIWRPFWGMDKVVLNTPNLQVLEYDDSYSKVQSTCGFKSLLFSFISKMCNVKFLRLSGASLEVLFRSPHSLPEFHNLRRMELKASRDYQWQLLEILLHCAPNLEVLICDLTALDYGAQEKPVCFAKHLREIEIRNFSGHKLEFELVGYLLQQAAVLDVMSMSPLEHGMSKGWPPKKLLKCSKNCNIVFKGKTSLANKWINPFHCFLQSLIC</sequence>
<dbReference type="GeneID" id="113694794"/>
<dbReference type="PANTHER" id="PTHR31900">
    <property type="entry name" value="F-BOX/RNI SUPERFAMILY PROTEIN-RELATED"/>
    <property type="match status" value="1"/>
</dbReference>
<dbReference type="PANTHER" id="PTHR31900:SF27">
    <property type="entry name" value="FBD DOMAIN-CONTAINING PROTEIN"/>
    <property type="match status" value="1"/>
</dbReference>
<dbReference type="InterPro" id="IPR006566">
    <property type="entry name" value="FBD"/>
</dbReference>